<dbReference type="InterPro" id="IPR001387">
    <property type="entry name" value="Cro/C1-type_HTH"/>
</dbReference>
<proteinExistence type="predicted"/>
<dbReference type="GeneID" id="31890159"/>
<dbReference type="CDD" id="cd00093">
    <property type="entry name" value="HTH_XRE"/>
    <property type="match status" value="1"/>
</dbReference>
<name>A0A090GK21_MESPL</name>
<evidence type="ECO:0000259" key="1">
    <source>
        <dbReference type="PROSITE" id="PS50943"/>
    </source>
</evidence>
<dbReference type="Proteomes" id="UP000046373">
    <property type="component" value="Unassembled WGS sequence"/>
</dbReference>
<feature type="domain" description="HTH cro/C1-type" evidence="1">
    <location>
        <begin position="59"/>
        <end position="91"/>
    </location>
</feature>
<dbReference type="PROSITE" id="PS50943">
    <property type="entry name" value="HTH_CROC1"/>
    <property type="match status" value="1"/>
</dbReference>
<evidence type="ECO:0000313" key="2">
    <source>
        <dbReference type="EMBL" id="CDX34665.1"/>
    </source>
</evidence>
<dbReference type="EMBL" id="CCNB01000011">
    <property type="protein sequence ID" value="CDX34665.1"/>
    <property type="molecule type" value="Genomic_DNA"/>
</dbReference>
<sequence>MNSHHYTECGLKNVFINGLDFVVDDEGDEVITIPAVNELHRVIALGIVSHEHGISPDELRFLRTEMGYTQAELAALVHHDKQSVGRWERGEFIIDGSAETIIRRLAIEKLNLASEAGMDELSRRSVPTVKPQPIEIQHSNDDGYRLLAAA</sequence>
<organism evidence="2 3">
    <name type="scientific">Mesorhizobium plurifarium</name>
    <dbReference type="NCBI Taxonomy" id="69974"/>
    <lineage>
        <taxon>Bacteria</taxon>
        <taxon>Pseudomonadati</taxon>
        <taxon>Pseudomonadota</taxon>
        <taxon>Alphaproteobacteria</taxon>
        <taxon>Hyphomicrobiales</taxon>
        <taxon>Phyllobacteriaceae</taxon>
        <taxon>Mesorhizobium</taxon>
    </lineage>
</organism>
<evidence type="ECO:0000313" key="3">
    <source>
        <dbReference type="Proteomes" id="UP000046373"/>
    </source>
</evidence>
<dbReference type="AlphaFoldDB" id="A0A090GK21"/>
<dbReference type="SUPFAM" id="SSF47413">
    <property type="entry name" value="lambda repressor-like DNA-binding domains"/>
    <property type="match status" value="1"/>
</dbReference>
<dbReference type="Gene3D" id="1.10.260.40">
    <property type="entry name" value="lambda repressor-like DNA-binding domains"/>
    <property type="match status" value="1"/>
</dbReference>
<reference evidence="2 3" key="1">
    <citation type="submission" date="2014-08" db="EMBL/GenBank/DDBJ databases">
        <authorList>
            <person name="Moulin Lionel"/>
        </authorList>
    </citation>
    <scope>NUCLEOTIDE SEQUENCE [LARGE SCALE GENOMIC DNA]</scope>
</reference>
<protein>
    <submittedName>
        <fullName evidence="2">Transcriptional regulator</fullName>
    </submittedName>
</protein>
<dbReference type="GO" id="GO:0003677">
    <property type="term" value="F:DNA binding"/>
    <property type="evidence" value="ECO:0007669"/>
    <property type="project" value="InterPro"/>
</dbReference>
<accession>A0A090GK21</accession>
<gene>
    <name evidence="2" type="ORF">MPLDJ20_190090</name>
</gene>
<dbReference type="InterPro" id="IPR010982">
    <property type="entry name" value="Lambda_DNA-bd_dom_sf"/>
</dbReference>
<dbReference type="Pfam" id="PF01381">
    <property type="entry name" value="HTH_3"/>
    <property type="match status" value="1"/>
</dbReference>